<organism evidence="2 3">
    <name type="scientific">Aeromonas phage AhSzq-1</name>
    <dbReference type="NCBI Taxonomy" id="2138298"/>
    <lineage>
        <taxon>Viruses</taxon>
        <taxon>Duplodnaviria</taxon>
        <taxon>Heunggongvirae</taxon>
        <taxon>Uroviricota</taxon>
        <taxon>Caudoviricetes</taxon>
        <taxon>Demerecviridae</taxon>
        <taxon>Shenzhenvirus</taxon>
        <taxon>Shenzhenvirus AhSzq1</taxon>
    </lineage>
</organism>
<keyword evidence="1" id="KW-0472">Membrane</keyword>
<keyword evidence="1" id="KW-1133">Transmembrane helix</keyword>
<accession>A0A2R4ALL0</accession>
<dbReference type="EMBL" id="MG676224">
    <property type="protein sequence ID" value="AVR75918.1"/>
    <property type="molecule type" value="Genomic_DNA"/>
</dbReference>
<sequence>MLDTFLHYFLVVYASISVILGVASAVMLSRMYLGYVPIEKVPEKHRQKVAKIRIEFMMLPRANAAARMTVIAVVSAIYIAITWPFALMR</sequence>
<gene>
    <name evidence="2" type="ORF">AhSzq1_25</name>
</gene>
<reference evidence="2 3" key="1">
    <citation type="submission" date="2017-12" db="EMBL/GenBank/DDBJ databases">
        <title>Genomic characterization of T5-related Aeromonas hydrophila phages AhSzq-1 and AhSzw-1 and proposal to be two new species.</title>
        <authorList>
            <person name="Chen L."/>
            <person name="Yuan S."/>
            <person name="Ma Y."/>
        </authorList>
    </citation>
    <scope>NUCLEOTIDE SEQUENCE [LARGE SCALE GENOMIC DNA]</scope>
    <source>
        <strain evidence="2">Seawater</strain>
    </source>
</reference>
<evidence type="ECO:0000256" key="1">
    <source>
        <dbReference type="SAM" id="Phobius"/>
    </source>
</evidence>
<feature type="transmembrane region" description="Helical" evidence="1">
    <location>
        <begin position="64"/>
        <end position="86"/>
    </location>
</feature>
<keyword evidence="1" id="KW-0812">Transmembrane</keyword>
<evidence type="ECO:0000313" key="3">
    <source>
        <dbReference type="Proteomes" id="UP000244741"/>
    </source>
</evidence>
<feature type="transmembrane region" description="Helical" evidence="1">
    <location>
        <begin position="6"/>
        <end position="28"/>
    </location>
</feature>
<keyword evidence="3" id="KW-1185">Reference proteome</keyword>
<evidence type="ECO:0000313" key="2">
    <source>
        <dbReference type="EMBL" id="AVR75918.1"/>
    </source>
</evidence>
<proteinExistence type="predicted"/>
<protein>
    <submittedName>
        <fullName evidence="2">Uncharacterized protein</fullName>
    </submittedName>
</protein>
<name>A0A2R4ALL0_9CAUD</name>
<dbReference type="Proteomes" id="UP000244741">
    <property type="component" value="Segment"/>
</dbReference>